<organism evidence="1 2">
    <name type="scientific">Panagrolaimus sp. JU765</name>
    <dbReference type="NCBI Taxonomy" id="591449"/>
    <lineage>
        <taxon>Eukaryota</taxon>
        <taxon>Metazoa</taxon>
        <taxon>Ecdysozoa</taxon>
        <taxon>Nematoda</taxon>
        <taxon>Chromadorea</taxon>
        <taxon>Rhabditida</taxon>
        <taxon>Tylenchina</taxon>
        <taxon>Panagrolaimomorpha</taxon>
        <taxon>Panagrolaimoidea</taxon>
        <taxon>Panagrolaimidae</taxon>
        <taxon>Panagrolaimus</taxon>
    </lineage>
</organism>
<sequence>MNDDDSPKRFKRRKVVNTNQNLQNGERKINENGLPREQAMSAGLPARWMYCPKYGQVIENLFFPMKTPLSEGYDDLLETQYRFHPEDVFKIEHPNNLKPKIWISLANTERFYGRKQVTNHDCEYIHLPMQVTNHDCEYIHLPMVGHDEAPTVDDVKRFLRIANGFYNKNEPGLIVLHCTHGFNRTGFLIAAALVELFGYDPEAALLQFASARPHGIYKEDYLR</sequence>
<evidence type="ECO:0000313" key="1">
    <source>
        <dbReference type="Proteomes" id="UP000887576"/>
    </source>
</evidence>
<proteinExistence type="predicted"/>
<name>A0AC34RSP9_9BILA</name>
<dbReference type="Proteomes" id="UP000887576">
    <property type="component" value="Unplaced"/>
</dbReference>
<reference evidence="2" key="1">
    <citation type="submission" date="2022-11" db="UniProtKB">
        <authorList>
            <consortium name="WormBaseParasite"/>
        </authorList>
    </citation>
    <scope>IDENTIFICATION</scope>
</reference>
<protein>
    <submittedName>
        <fullName evidence="2">Tyrosine specific protein phosphatases domain-containing protein</fullName>
    </submittedName>
</protein>
<dbReference type="WBParaSite" id="JU765_v2.g9939.t1">
    <property type="protein sequence ID" value="JU765_v2.g9939.t1"/>
    <property type="gene ID" value="JU765_v2.g9939"/>
</dbReference>
<evidence type="ECO:0000313" key="2">
    <source>
        <dbReference type="WBParaSite" id="JU765_v2.g9939.t1"/>
    </source>
</evidence>
<accession>A0AC34RSP9</accession>